<organism evidence="3 4">
    <name type="scientific">Kangiella marina</name>
    <dbReference type="NCBI Taxonomy" id="1079178"/>
    <lineage>
        <taxon>Bacteria</taxon>
        <taxon>Pseudomonadati</taxon>
        <taxon>Pseudomonadota</taxon>
        <taxon>Gammaproteobacteria</taxon>
        <taxon>Kangiellales</taxon>
        <taxon>Kangiellaceae</taxon>
        <taxon>Kangiella</taxon>
    </lineage>
</organism>
<dbReference type="SUPFAM" id="SSF49503">
    <property type="entry name" value="Cupredoxins"/>
    <property type="match status" value="1"/>
</dbReference>
<comment type="caution">
    <text evidence="3">The sequence shown here is derived from an EMBL/GenBank/DDBJ whole genome shotgun (WGS) entry which is preliminary data.</text>
</comment>
<dbReference type="InterPro" id="IPR034242">
    <property type="entry name" value="MauL"/>
</dbReference>
<keyword evidence="2" id="KW-0732">Signal</keyword>
<reference evidence="4" key="1">
    <citation type="journal article" date="2019" name="Int. J. Syst. Evol. Microbiol.">
        <title>The Global Catalogue of Microorganisms (GCM) 10K type strain sequencing project: providing services to taxonomists for standard genome sequencing and annotation.</title>
        <authorList>
            <consortium name="The Broad Institute Genomics Platform"/>
            <consortium name="The Broad Institute Genome Sequencing Center for Infectious Disease"/>
            <person name="Wu L."/>
            <person name="Ma J."/>
        </authorList>
    </citation>
    <scope>NUCLEOTIDE SEQUENCE [LARGE SCALE GENOMIC DNA]</scope>
    <source>
        <strain evidence="4">JCM 17728</strain>
    </source>
</reference>
<accession>A0ABP8IE11</accession>
<evidence type="ECO:0000256" key="1">
    <source>
        <dbReference type="SAM" id="MobiDB-lite"/>
    </source>
</evidence>
<feature type="chain" id="PRO_5045235111" evidence="2">
    <location>
        <begin position="25"/>
        <end position="226"/>
    </location>
</feature>
<evidence type="ECO:0000313" key="3">
    <source>
        <dbReference type="EMBL" id="GAA4356852.1"/>
    </source>
</evidence>
<protein>
    <submittedName>
        <fullName evidence="3">Methylamine utilization protein</fullName>
    </submittedName>
</protein>
<feature type="region of interest" description="Disordered" evidence="1">
    <location>
        <begin position="204"/>
        <end position="226"/>
    </location>
</feature>
<dbReference type="Proteomes" id="UP001501011">
    <property type="component" value="Unassembled WGS sequence"/>
</dbReference>
<dbReference type="InterPro" id="IPR008972">
    <property type="entry name" value="Cupredoxin"/>
</dbReference>
<sequence length="226" mass="25351">MKIKLAMKSLCIGFLGGLALSVEASSLSITVVNDKQQPVDDVVIELLPQKLAEEPSSEASQKNDESHEIGQRNRTFVPFVSAVTVGSSVAFPNYDKTRHHVYSFSKAKTFELKLYVGSPDTTIQFNKAGVVAIGCNIHDYMQAYIYVGGSPWMGVTKDDGRVQVQQLPKGTYQLKLWHPWQLEAFEQKEIVLSENSKSIKLTFNIEEKEKPSPPENKWQDLFKDTP</sequence>
<keyword evidence="4" id="KW-1185">Reference proteome</keyword>
<dbReference type="EMBL" id="BAABFV010000001">
    <property type="protein sequence ID" value="GAA4356852.1"/>
    <property type="molecule type" value="Genomic_DNA"/>
</dbReference>
<evidence type="ECO:0000256" key="2">
    <source>
        <dbReference type="SAM" id="SignalP"/>
    </source>
</evidence>
<proteinExistence type="predicted"/>
<evidence type="ECO:0000313" key="4">
    <source>
        <dbReference type="Proteomes" id="UP001501011"/>
    </source>
</evidence>
<dbReference type="CDD" id="cd04221">
    <property type="entry name" value="MauL"/>
    <property type="match status" value="1"/>
</dbReference>
<dbReference type="Gene3D" id="2.60.40.420">
    <property type="entry name" value="Cupredoxins - blue copper proteins"/>
    <property type="match status" value="1"/>
</dbReference>
<feature type="compositionally biased region" description="Basic and acidic residues" evidence="1">
    <location>
        <begin position="205"/>
        <end position="226"/>
    </location>
</feature>
<dbReference type="RefSeq" id="WP_345291642.1">
    <property type="nucleotide sequence ID" value="NZ_BAABFV010000001.1"/>
</dbReference>
<name>A0ABP8IE11_9GAMM</name>
<feature type="signal peptide" evidence="2">
    <location>
        <begin position="1"/>
        <end position="24"/>
    </location>
</feature>
<gene>
    <name evidence="3" type="ORF">GCM10023151_05210</name>
</gene>